<dbReference type="SUPFAM" id="SSF52374">
    <property type="entry name" value="Nucleotidylyl transferase"/>
    <property type="match status" value="1"/>
</dbReference>
<keyword evidence="2 10" id="KW-0963">Cytoplasm</keyword>
<dbReference type="Gene3D" id="3.40.50.620">
    <property type="entry name" value="HUPs"/>
    <property type="match status" value="2"/>
</dbReference>
<evidence type="ECO:0000256" key="4">
    <source>
        <dbReference type="ARBA" id="ARBA00022741"/>
    </source>
</evidence>
<evidence type="ECO:0000256" key="9">
    <source>
        <dbReference type="ARBA" id="ARBA00048359"/>
    </source>
</evidence>
<dbReference type="Gene3D" id="1.10.10.830">
    <property type="entry name" value="Ile-tRNA synthetase CP2 domain-like"/>
    <property type="match status" value="1"/>
</dbReference>
<dbReference type="InterPro" id="IPR023585">
    <property type="entry name" value="Ile-tRNA-ligase_type1"/>
</dbReference>
<dbReference type="InterPro" id="IPR009008">
    <property type="entry name" value="Val/Leu/Ile-tRNA-synth_edit"/>
</dbReference>
<evidence type="ECO:0000313" key="14">
    <source>
        <dbReference type="Proteomes" id="UP001238179"/>
    </source>
</evidence>
<keyword evidence="4 10" id="KW-0547">Nucleotide-binding</keyword>
<feature type="binding site" evidence="10">
    <location>
        <position position="917"/>
    </location>
    <ligand>
        <name>Zn(2+)</name>
        <dbReference type="ChEBI" id="CHEBI:29105"/>
    </ligand>
</feature>
<dbReference type="Proteomes" id="UP001238179">
    <property type="component" value="Chromosome"/>
</dbReference>
<dbReference type="SUPFAM" id="SSF47323">
    <property type="entry name" value="Anticodon-binding domain of a subclass of class I aminoacyl-tRNA synthetases"/>
    <property type="match status" value="1"/>
</dbReference>
<organism evidence="13 14">
    <name type="scientific">Mesoterricola silvestris</name>
    <dbReference type="NCBI Taxonomy" id="2927979"/>
    <lineage>
        <taxon>Bacteria</taxon>
        <taxon>Pseudomonadati</taxon>
        <taxon>Acidobacteriota</taxon>
        <taxon>Holophagae</taxon>
        <taxon>Holophagales</taxon>
        <taxon>Holophagaceae</taxon>
        <taxon>Mesoterricola</taxon>
    </lineage>
</organism>
<feature type="domain" description="Aminoacyl-tRNA synthetase class Ia" evidence="11">
    <location>
        <begin position="31"/>
        <end position="658"/>
    </location>
</feature>
<evidence type="ECO:0000256" key="10">
    <source>
        <dbReference type="HAMAP-Rule" id="MF_02002"/>
    </source>
</evidence>
<dbReference type="GO" id="GO:0006428">
    <property type="term" value="P:isoleucyl-tRNA aminoacylation"/>
    <property type="evidence" value="ECO:0007669"/>
    <property type="project" value="UniProtKB-UniRule"/>
</dbReference>
<evidence type="ECO:0000256" key="2">
    <source>
        <dbReference type="ARBA" id="ARBA00022490"/>
    </source>
</evidence>
<keyword evidence="5 10" id="KW-0067">ATP-binding</keyword>
<dbReference type="Pfam" id="PF08264">
    <property type="entry name" value="Anticodon_1"/>
    <property type="match status" value="1"/>
</dbReference>
<gene>
    <name evidence="10 13" type="primary">ileS</name>
    <name evidence="13" type="ORF">METEAL_17510</name>
</gene>
<dbReference type="CDD" id="cd00818">
    <property type="entry name" value="IleRS_core"/>
    <property type="match status" value="1"/>
</dbReference>
<proteinExistence type="inferred from homology"/>
<comment type="function">
    <text evidence="8 10">Catalyzes the attachment of isoleucine to tRNA(Ile). As IleRS can inadvertently accommodate and process structurally similar amino acids such as valine, to avoid such errors it has two additional distinct tRNA(Ile)-dependent editing activities. One activity is designated as 'pretransfer' editing and involves the hydrolysis of activated Val-AMP. The other activity is designated 'posttransfer' editing and involves deacylation of mischarged Val-tRNA(Ile).</text>
</comment>
<dbReference type="InterPro" id="IPR009080">
    <property type="entry name" value="tRNAsynth_Ia_anticodon-bd"/>
</dbReference>
<evidence type="ECO:0000256" key="3">
    <source>
        <dbReference type="ARBA" id="ARBA00022598"/>
    </source>
</evidence>
<feature type="short sequence motif" description="'KMSKS' region" evidence="10">
    <location>
        <begin position="619"/>
        <end position="623"/>
    </location>
</feature>
<keyword evidence="3 10" id="KW-0436">Ligase</keyword>
<evidence type="ECO:0000256" key="1">
    <source>
        <dbReference type="ARBA" id="ARBA00006887"/>
    </source>
</evidence>
<dbReference type="InterPro" id="IPR033708">
    <property type="entry name" value="Anticodon_Ile_BEm"/>
</dbReference>
<feature type="domain" description="Methionyl/Valyl/Leucyl/Isoleucyl-tRNA synthetase anticodon-binding" evidence="12">
    <location>
        <begin position="702"/>
        <end position="851"/>
    </location>
</feature>
<dbReference type="Gene3D" id="1.10.730.20">
    <property type="match status" value="1"/>
</dbReference>
<dbReference type="GO" id="GO:0008270">
    <property type="term" value="F:zinc ion binding"/>
    <property type="evidence" value="ECO:0007669"/>
    <property type="project" value="UniProtKB-UniRule"/>
</dbReference>
<keyword evidence="10" id="KW-0479">Metal-binding</keyword>
<protein>
    <recommendedName>
        <fullName evidence="10">Isoleucine--tRNA ligase</fullName>
        <ecNumber evidence="10">6.1.1.5</ecNumber>
    </recommendedName>
    <alternativeName>
        <fullName evidence="10">Isoleucyl-tRNA synthetase</fullName>
        <shortName evidence="10">IleRS</shortName>
    </alternativeName>
</protein>
<dbReference type="Gene3D" id="3.90.740.10">
    <property type="entry name" value="Valyl/Leucyl/Isoleucyl-tRNA synthetase, editing domain"/>
    <property type="match status" value="1"/>
</dbReference>
<dbReference type="SUPFAM" id="SSF50677">
    <property type="entry name" value="ValRS/IleRS/LeuRS editing domain"/>
    <property type="match status" value="1"/>
</dbReference>
<name>A0AA48K9Q7_9BACT</name>
<dbReference type="InterPro" id="IPR002300">
    <property type="entry name" value="aa-tRNA-synth_Ia"/>
</dbReference>
<dbReference type="GO" id="GO:0005829">
    <property type="term" value="C:cytosol"/>
    <property type="evidence" value="ECO:0007669"/>
    <property type="project" value="TreeGrafter"/>
</dbReference>
<dbReference type="KEGG" id="msil:METEAL_17510"/>
<evidence type="ECO:0000256" key="6">
    <source>
        <dbReference type="ARBA" id="ARBA00022917"/>
    </source>
</evidence>
<keyword evidence="7 10" id="KW-0030">Aminoacyl-tRNA synthetase</keyword>
<evidence type="ECO:0000256" key="7">
    <source>
        <dbReference type="ARBA" id="ARBA00023146"/>
    </source>
</evidence>
<dbReference type="PRINTS" id="PR00984">
    <property type="entry name" value="TRNASYNTHILE"/>
</dbReference>
<sequence length="928" mass="103603">MADSTRKRYTVFLPRTDFPMKADLPQREPKRLEKWKAEGLYARVEARRRADNAAGRGKGRRILHDGPPYANGAIHIGHALNKILKDMVVKSLWLDGYESPYIPGWDCHGLPIEHAVERDLGPKRREMSRADFLARCRVYAQKWIDSQRTGFQRLGVLGVWEDPYVTMQPRYEADVVRLLARLFECGAVTRKLKVVHWSYGARTALAEAEVEYADKTSPAITVAFPVPDAEARRMNLPTPLDLPIWTTTPWTLPSNLAIAMHPEMEYAVVQAGERHYLVAVALQEDFQRRLGLPFHVKEIRKGKAFQSLKARHAWLDRESPVLLADYVTADTGTGLVHTAPDHGVDDFNLAHHLGLLQLVGPDGRFTAEVNDPELEGKNIFDTNALVVERLRSSGALLHDEMLTHSYPHCWRTKTPIFFRATEQWFITMDDELTGKGKTLRELGLEGVDSTRWVPAQGRNRIHAMIAGRPDWCISRQRAWGTPLTVLRCTECGEPLATADIFAKAAAAIEAGGVEAWADLPLEQLKPAGAVCAKCGADAFAKETDILDVWIDSGVSAAVVCDTHPELSREDYGKFIYLEGSDQHRGWFHSSLLFNLAATGDKPYDTVVTHGFVLDGKGQKMSKSLGNTVTPEEIMKTLGADILRWWTASVDYNEDVRISKEILERSADAYRKIRNTLRFLLGALADFDPAVDAVPEKDFSPLDAWVWGAFGDMADQVTDAFRHYRFMDAAQALHAFCQLELSGQYFEIIKDRLYCDAPGSARRRSCRTLCWKLAQGLSALLAPILTFTADEVWENIPGTTDSVFEQRFPQGTPHPASADWNRFWEIRQAVHAAMEPHRAAKTIGTSLDAQVTLRLPDADLALLGRLGEDPQDLLVIGGLELQSAPDLEVAVAAHAGVKCPRCWNHKGGAGQGEDADLCPRCWDVVRTQA</sequence>
<dbReference type="AlphaFoldDB" id="A0AA48K9Q7"/>
<dbReference type="GO" id="GO:0002161">
    <property type="term" value="F:aminoacyl-tRNA deacylase activity"/>
    <property type="evidence" value="ECO:0007669"/>
    <property type="project" value="InterPro"/>
</dbReference>
<comment type="subunit">
    <text evidence="10">Monomer.</text>
</comment>
<comment type="domain">
    <text evidence="10">IleRS has two distinct active sites: one for aminoacylation and one for editing. The misactivated valine is translocated from the active site to the editing site, which sterically excludes the correctly activated isoleucine. The single editing site contains two valyl binding pockets, one specific for each substrate (Val-AMP or Val-tRNA(Ile)).</text>
</comment>
<dbReference type="GO" id="GO:0004822">
    <property type="term" value="F:isoleucine-tRNA ligase activity"/>
    <property type="evidence" value="ECO:0007669"/>
    <property type="project" value="UniProtKB-UniRule"/>
</dbReference>
<evidence type="ECO:0000313" key="13">
    <source>
        <dbReference type="EMBL" id="BDU72577.1"/>
    </source>
</evidence>
<dbReference type="PANTHER" id="PTHR42765">
    <property type="entry name" value="SOLEUCYL-TRNA SYNTHETASE"/>
    <property type="match status" value="1"/>
</dbReference>
<keyword evidence="10" id="KW-0862">Zinc</keyword>
<comment type="similarity">
    <text evidence="1 10">Belongs to the class-I aminoacyl-tRNA synthetase family. IleS type 1 subfamily.</text>
</comment>
<dbReference type="Pfam" id="PF00133">
    <property type="entry name" value="tRNA-synt_1"/>
    <property type="match status" value="1"/>
</dbReference>
<dbReference type="InterPro" id="IPR014729">
    <property type="entry name" value="Rossmann-like_a/b/a_fold"/>
</dbReference>
<feature type="binding site" evidence="10">
    <location>
        <position position="920"/>
    </location>
    <ligand>
        <name>Zn(2+)</name>
        <dbReference type="ChEBI" id="CHEBI:29105"/>
    </ligand>
</feature>
<evidence type="ECO:0000256" key="8">
    <source>
        <dbReference type="ARBA" id="ARBA00025217"/>
    </source>
</evidence>
<keyword evidence="6 10" id="KW-0648">Protein biosynthesis</keyword>
<evidence type="ECO:0000256" key="5">
    <source>
        <dbReference type="ARBA" id="ARBA00022840"/>
    </source>
</evidence>
<dbReference type="EC" id="6.1.1.5" evidence="10"/>
<dbReference type="InterPro" id="IPR013155">
    <property type="entry name" value="M/V/L/I-tRNA-synth_anticd-bd"/>
</dbReference>
<comment type="catalytic activity">
    <reaction evidence="9 10">
        <text>tRNA(Ile) + L-isoleucine + ATP = L-isoleucyl-tRNA(Ile) + AMP + diphosphate</text>
        <dbReference type="Rhea" id="RHEA:11060"/>
        <dbReference type="Rhea" id="RHEA-COMP:9666"/>
        <dbReference type="Rhea" id="RHEA-COMP:9695"/>
        <dbReference type="ChEBI" id="CHEBI:30616"/>
        <dbReference type="ChEBI" id="CHEBI:33019"/>
        <dbReference type="ChEBI" id="CHEBI:58045"/>
        <dbReference type="ChEBI" id="CHEBI:78442"/>
        <dbReference type="ChEBI" id="CHEBI:78528"/>
        <dbReference type="ChEBI" id="CHEBI:456215"/>
        <dbReference type="EC" id="6.1.1.5"/>
    </reaction>
</comment>
<dbReference type="NCBIfam" id="TIGR00392">
    <property type="entry name" value="ileS"/>
    <property type="match status" value="1"/>
</dbReference>
<feature type="binding site" evidence="10">
    <location>
        <position position="622"/>
    </location>
    <ligand>
        <name>ATP</name>
        <dbReference type="ChEBI" id="CHEBI:30616"/>
    </ligand>
</feature>
<dbReference type="HAMAP" id="MF_02002">
    <property type="entry name" value="Ile_tRNA_synth_type1"/>
    <property type="match status" value="1"/>
</dbReference>
<keyword evidence="14" id="KW-1185">Reference proteome</keyword>
<evidence type="ECO:0000259" key="11">
    <source>
        <dbReference type="Pfam" id="PF00133"/>
    </source>
</evidence>
<evidence type="ECO:0000259" key="12">
    <source>
        <dbReference type="Pfam" id="PF08264"/>
    </source>
</evidence>
<feature type="short sequence motif" description="'HIGH' region" evidence="10">
    <location>
        <begin position="68"/>
        <end position="78"/>
    </location>
</feature>
<dbReference type="CDD" id="cd07960">
    <property type="entry name" value="Anticodon_Ia_Ile_BEm"/>
    <property type="match status" value="1"/>
</dbReference>
<dbReference type="EMBL" id="AP027080">
    <property type="protein sequence ID" value="BDU72577.1"/>
    <property type="molecule type" value="Genomic_DNA"/>
</dbReference>
<dbReference type="PROSITE" id="PS00178">
    <property type="entry name" value="AA_TRNA_LIGASE_I"/>
    <property type="match status" value="1"/>
</dbReference>
<dbReference type="PANTHER" id="PTHR42765:SF1">
    <property type="entry name" value="ISOLEUCINE--TRNA LIGASE, MITOCHONDRIAL"/>
    <property type="match status" value="1"/>
</dbReference>
<dbReference type="InterPro" id="IPR001412">
    <property type="entry name" value="aa-tRNA-synth_I_CS"/>
</dbReference>
<feature type="binding site" evidence="10">
    <location>
        <position position="898"/>
    </location>
    <ligand>
        <name>Zn(2+)</name>
        <dbReference type="ChEBI" id="CHEBI:29105"/>
    </ligand>
</feature>
<feature type="binding site" evidence="10">
    <location>
        <position position="578"/>
    </location>
    <ligand>
        <name>L-isoleucyl-5'-AMP</name>
        <dbReference type="ChEBI" id="CHEBI:178002"/>
    </ligand>
</feature>
<reference evidence="14" key="1">
    <citation type="journal article" date="2023" name="Int. J. Syst. Evol. Microbiol.">
        <title>Mesoterricola silvestris gen. nov., sp. nov., Mesoterricola sediminis sp. nov., Geothrix oryzae sp. nov., Geothrix edaphica sp. nov., Geothrix rubra sp. nov., and Geothrix limicola sp. nov., six novel members of Acidobacteriota isolated from soils.</title>
        <authorList>
            <person name="Itoh H."/>
            <person name="Sugisawa Y."/>
            <person name="Mise K."/>
            <person name="Xu Z."/>
            <person name="Kuniyasu M."/>
            <person name="Ushijima N."/>
            <person name="Kawano K."/>
            <person name="Kobayashi E."/>
            <person name="Shiratori Y."/>
            <person name="Masuda Y."/>
            <person name="Senoo K."/>
        </authorList>
    </citation>
    <scope>NUCLEOTIDE SEQUENCE [LARGE SCALE GENOMIC DNA]</scope>
    <source>
        <strain evidence="14">W79</strain>
    </source>
</reference>
<dbReference type="GO" id="GO:0005524">
    <property type="term" value="F:ATP binding"/>
    <property type="evidence" value="ECO:0007669"/>
    <property type="project" value="UniProtKB-UniRule"/>
</dbReference>
<feature type="binding site" evidence="10">
    <location>
        <position position="901"/>
    </location>
    <ligand>
        <name>Zn(2+)</name>
        <dbReference type="ChEBI" id="CHEBI:29105"/>
    </ligand>
</feature>
<dbReference type="InterPro" id="IPR050081">
    <property type="entry name" value="Ile-tRNA_ligase"/>
</dbReference>
<comment type="subcellular location">
    <subcellularLocation>
        <location evidence="10">Cytoplasm</location>
    </subcellularLocation>
</comment>
<dbReference type="GO" id="GO:0000049">
    <property type="term" value="F:tRNA binding"/>
    <property type="evidence" value="ECO:0007669"/>
    <property type="project" value="InterPro"/>
</dbReference>
<accession>A0AA48K9Q7</accession>
<comment type="cofactor">
    <cofactor evidence="10">
        <name>Zn(2+)</name>
        <dbReference type="ChEBI" id="CHEBI:29105"/>
    </cofactor>
    <text evidence="10">Binds 1 zinc ion per subunit.</text>
</comment>
<dbReference type="InterPro" id="IPR002301">
    <property type="entry name" value="Ile-tRNA-ligase"/>
</dbReference>